<feature type="non-terminal residue" evidence="1">
    <location>
        <position position="1"/>
    </location>
</feature>
<organism evidence="1 2">
    <name type="scientific">Candidula unifasciata</name>
    <dbReference type="NCBI Taxonomy" id="100452"/>
    <lineage>
        <taxon>Eukaryota</taxon>
        <taxon>Metazoa</taxon>
        <taxon>Spiralia</taxon>
        <taxon>Lophotrochozoa</taxon>
        <taxon>Mollusca</taxon>
        <taxon>Gastropoda</taxon>
        <taxon>Heterobranchia</taxon>
        <taxon>Euthyneura</taxon>
        <taxon>Panpulmonata</taxon>
        <taxon>Eupulmonata</taxon>
        <taxon>Stylommatophora</taxon>
        <taxon>Helicina</taxon>
        <taxon>Helicoidea</taxon>
        <taxon>Geomitridae</taxon>
        <taxon>Candidula</taxon>
    </lineage>
</organism>
<gene>
    <name evidence="1" type="ORF">CUNI_LOCUS19438</name>
</gene>
<reference evidence="1" key="1">
    <citation type="submission" date="2021-04" db="EMBL/GenBank/DDBJ databases">
        <authorList>
            <consortium name="Molecular Ecology Group"/>
        </authorList>
    </citation>
    <scope>NUCLEOTIDE SEQUENCE</scope>
</reference>
<dbReference type="AlphaFoldDB" id="A0A8S4A0N4"/>
<sequence>EQYFPPLELGFFQHQEHQLEHHHHQQHHHGHSDIRAEPTISYQVLYPYTPPQMDDRASMPEQTAEVSQSKIMEVPVVYRDYKVYETHYTEEPLTSVNPENPPVDHYFASMDIKGPELTYSDTNRNDSHYDSVAGPGAGSSEVIDTDNGLLPLVEEHTASKSLFEVSSEEQTMFNQMEKSTEEIRGHAQNGEDDENGNITEKVTIFVDLWTEASRPSPTYLCFLCVVAPTSACVFEREKKNGGGGGSTCMSDVCSLPLMPCCKCFKPVFRLPNSTVFIQSVCPWSHQRPNWGRSIKCVQTLT</sequence>
<dbReference type="EMBL" id="CAJHNH020006557">
    <property type="protein sequence ID" value="CAG5133880.1"/>
    <property type="molecule type" value="Genomic_DNA"/>
</dbReference>
<proteinExistence type="predicted"/>
<name>A0A8S4A0N4_9EUPU</name>
<evidence type="ECO:0000313" key="2">
    <source>
        <dbReference type="Proteomes" id="UP000678393"/>
    </source>
</evidence>
<protein>
    <submittedName>
        <fullName evidence="1">Uncharacterized protein</fullName>
    </submittedName>
</protein>
<evidence type="ECO:0000313" key="1">
    <source>
        <dbReference type="EMBL" id="CAG5133880.1"/>
    </source>
</evidence>
<keyword evidence="2" id="KW-1185">Reference proteome</keyword>
<dbReference type="Proteomes" id="UP000678393">
    <property type="component" value="Unassembled WGS sequence"/>
</dbReference>
<accession>A0A8S4A0N4</accession>
<comment type="caution">
    <text evidence="1">The sequence shown here is derived from an EMBL/GenBank/DDBJ whole genome shotgun (WGS) entry which is preliminary data.</text>
</comment>